<dbReference type="EMBL" id="JAGKSP010000004">
    <property type="protein sequence ID" value="MBP3963465.1"/>
    <property type="molecule type" value="Genomic_DNA"/>
</dbReference>
<sequence length="302" mass="34607">MNDKLPRNQIQWELMLPQEFRNAQAKLPILFMPLGTVEWHGEHNALGLDSLKAHELLVRTAARAGGGVVHPPLYGGMGGLDKPATVIMEPEMAWENVLLRTWLEQYCYEFHRNGFKAIILLTGHYGHNQQIVIRETAVRMSERLRIPVFGSPEYWLALDEGYLGDHAGIGETSLLWDLHPDLVQIERIRQDPDYSIGGIIENGSSPELGRRYADRIVERLSRLAQEMMSWDDTVLERYISGERAIVQAQAKGWRNVGGWEFWTHIAGSEFVNYGHYLVEGKFEEIERMAKEFGSRALPRERT</sequence>
<dbReference type="Pfam" id="PF02633">
    <property type="entry name" value="Creatininase"/>
    <property type="match status" value="1"/>
</dbReference>
<evidence type="ECO:0000313" key="8">
    <source>
        <dbReference type="Proteomes" id="UP000673394"/>
    </source>
</evidence>
<name>A0ABS5CCC1_9BACL</name>
<keyword evidence="4" id="KW-0862">Zinc</keyword>
<evidence type="ECO:0000256" key="4">
    <source>
        <dbReference type="ARBA" id="ARBA00022833"/>
    </source>
</evidence>
<dbReference type="EMBL" id="JAGKSP010000001">
    <property type="protein sequence ID" value="MBP3961864.1"/>
    <property type="molecule type" value="Genomic_DNA"/>
</dbReference>
<evidence type="ECO:0000313" key="7">
    <source>
        <dbReference type="EMBL" id="MBP3963465.1"/>
    </source>
</evidence>
<accession>A0ABS5CCC1</accession>
<dbReference type="Gene3D" id="3.40.50.10310">
    <property type="entry name" value="Creatininase"/>
    <property type="match status" value="1"/>
</dbReference>
<evidence type="ECO:0000256" key="5">
    <source>
        <dbReference type="ARBA" id="ARBA00024029"/>
    </source>
</evidence>
<protein>
    <submittedName>
        <fullName evidence="7">Creatininase family protein</fullName>
    </submittedName>
</protein>
<dbReference type="RefSeq" id="WP_210655572.1">
    <property type="nucleotide sequence ID" value="NZ_JAGKSP010000001.1"/>
</dbReference>
<evidence type="ECO:0000256" key="1">
    <source>
        <dbReference type="ARBA" id="ARBA00001947"/>
    </source>
</evidence>
<dbReference type="SUPFAM" id="SSF102215">
    <property type="entry name" value="Creatininase"/>
    <property type="match status" value="1"/>
</dbReference>
<dbReference type="Proteomes" id="UP000673394">
    <property type="component" value="Unassembled WGS sequence"/>
</dbReference>
<comment type="caution">
    <text evidence="7">The sequence shown here is derived from an EMBL/GenBank/DDBJ whole genome shotgun (WGS) entry which is preliminary data.</text>
</comment>
<dbReference type="PANTHER" id="PTHR35005">
    <property type="entry name" value="3-DEHYDRO-SCYLLO-INOSOSE HYDROLASE"/>
    <property type="match status" value="1"/>
</dbReference>
<keyword evidence="8" id="KW-1185">Reference proteome</keyword>
<dbReference type="PANTHER" id="PTHR35005:SF1">
    <property type="entry name" value="2-AMINO-5-FORMYLAMINO-6-RIBOSYLAMINOPYRIMIDIN-4(3H)-ONE 5'-MONOPHOSPHATE DEFORMYLASE"/>
    <property type="match status" value="1"/>
</dbReference>
<comment type="similarity">
    <text evidence="5">Belongs to the creatininase superfamily.</text>
</comment>
<dbReference type="InterPro" id="IPR003785">
    <property type="entry name" value="Creatininase/forma_Hydrolase"/>
</dbReference>
<evidence type="ECO:0000256" key="3">
    <source>
        <dbReference type="ARBA" id="ARBA00022801"/>
    </source>
</evidence>
<dbReference type="InterPro" id="IPR024087">
    <property type="entry name" value="Creatininase-like_sf"/>
</dbReference>
<reference evidence="7 8" key="1">
    <citation type="submission" date="2021-04" db="EMBL/GenBank/DDBJ databases">
        <title>Paenibacillus sp. DLE-14 whole genome sequence.</title>
        <authorList>
            <person name="Ham Y.J."/>
        </authorList>
    </citation>
    <scope>NUCLEOTIDE SEQUENCE [LARGE SCALE GENOMIC DNA]</scope>
    <source>
        <strain evidence="7 8">DLE-14</strain>
    </source>
</reference>
<gene>
    <name evidence="6" type="ORF">I8J30_04015</name>
    <name evidence="7" type="ORF">I8J30_12180</name>
</gene>
<keyword evidence="2" id="KW-0479">Metal-binding</keyword>
<proteinExistence type="inferred from homology"/>
<keyword evidence="3" id="KW-0378">Hydrolase</keyword>
<evidence type="ECO:0000256" key="2">
    <source>
        <dbReference type="ARBA" id="ARBA00022723"/>
    </source>
</evidence>
<comment type="cofactor">
    <cofactor evidence="1">
        <name>Zn(2+)</name>
        <dbReference type="ChEBI" id="CHEBI:29105"/>
    </cofactor>
</comment>
<evidence type="ECO:0000313" key="6">
    <source>
        <dbReference type="EMBL" id="MBP3961864.1"/>
    </source>
</evidence>
<organism evidence="7 8">
    <name type="scientific">Paenibacillus lignilyticus</name>
    <dbReference type="NCBI Taxonomy" id="1172615"/>
    <lineage>
        <taxon>Bacteria</taxon>
        <taxon>Bacillati</taxon>
        <taxon>Bacillota</taxon>
        <taxon>Bacilli</taxon>
        <taxon>Bacillales</taxon>
        <taxon>Paenibacillaceae</taxon>
        <taxon>Paenibacillus</taxon>
    </lineage>
</organism>